<accession>A0A194S9R8</accession>
<dbReference type="PRINTS" id="PR00838">
    <property type="entry name" value="V5ALLERGEN"/>
</dbReference>
<dbReference type="PROSITE" id="PS01009">
    <property type="entry name" value="CRISP_1"/>
    <property type="match status" value="1"/>
</dbReference>
<name>A0A194S9R8_RHOGW</name>
<gene>
    <name evidence="2" type="ORF">RHOBADRAFT_5088</name>
</gene>
<protein>
    <recommendedName>
        <fullName evidence="1">SCP domain-containing protein</fullName>
    </recommendedName>
</protein>
<feature type="non-terminal residue" evidence="2">
    <location>
        <position position="1"/>
    </location>
</feature>
<dbReference type="Gene3D" id="3.40.33.10">
    <property type="entry name" value="CAP"/>
    <property type="match status" value="1"/>
</dbReference>
<reference evidence="2 3" key="1">
    <citation type="journal article" date="2015" name="Front. Microbiol.">
        <title>Genome sequence of the plant growth promoting endophytic yeast Rhodotorula graminis WP1.</title>
        <authorList>
            <person name="Firrincieli A."/>
            <person name="Otillar R."/>
            <person name="Salamov A."/>
            <person name="Schmutz J."/>
            <person name="Khan Z."/>
            <person name="Redman R.S."/>
            <person name="Fleck N.D."/>
            <person name="Lindquist E."/>
            <person name="Grigoriev I.V."/>
            <person name="Doty S.L."/>
        </authorList>
    </citation>
    <scope>NUCLEOTIDE SEQUENCE [LARGE SCALE GENOMIC DNA]</scope>
    <source>
        <strain evidence="2 3">WP1</strain>
    </source>
</reference>
<evidence type="ECO:0000259" key="1">
    <source>
        <dbReference type="SMART" id="SM00198"/>
    </source>
</evidence>
<keyword evidence="3" id="KW-1185">Reference proteome</keyword>
<feature type="non-terminal residue" evidence="2">
    <location>
        <position position="108"/>
    </location>
</feature>
<evidence type="ECO:0000313" key="2">
    <source>
        <dbReference type="EMBL" id="KPV77473.1"/>
    </source>
</evidence>
<dbReference type="InterPro" id="IPR014044">
    <property type="entry name" value="CAP_dom"/>
</dbReference>
<dbReference type="OMA" id="TSAVRMW"/>
<dbReference type="GeneID" id="28975987"/>
<dbReference type="InterPro" id="IPR035940">
    <property type="entry name" value="CAP_sf"/>
</dbReference>
<dbReference type="EMBL" id="KQ474074">
    <property type="protein sequence ID" value="KPV77473.1"/>
    <property type="molecule type" value="Genomic_DNA"/>
</dbReference>
<dbReference type="PANTHER" id="PTHR10334">
    <property type="entry name" value="CYSTEINE-RICH SECRETORY PROTEIN-RELATED"/>
    <property type="match status" value="1"/>
</dbReference>
<evidence type="ECO:0000313" key="3">
    <source>
        <dbReference type="Proteomes" id="UP000053890"/>
    </source>
</evidence>
<feature type="domain" description="SCP" evidence="1">
    <location>
        <begin position="1"/>
        <end position="108"/>
    </location>
</feature>
<dbReference type="Proteomes" id="UP000053890">
    <property type="component" value="Unassembled WGS sequence"/>
</dbReference>
<dbReference type="InterPro" id="IPR001283">
    <property type="entry name" value="CRISP-related"/>
</dbReference>
<proteinExistence type="predicted"/>
<dbReference type="InterPro" id="IPR018244">
    <property type="entry name" value="Allrgn_V5/Tpx1_CS"/>
</dbReference>
<dbReference type="GO" id="GO:0005576">
    <property type="term" value="C:extracellular region"/>
    <property type="evidence" value="ECO:0007669"/>
    <property type="project" value="InterPro"/>
</dbReference>
<sequence length="108" mass="11509">LDLHNEYRAKHGVSALTWSDKLASTAQAWADRCVFEHGGGEAIGAGENLAAWRGGSGDVSQGVQMWYDEASDYDYSSPGYSSATGHFTQMIWASTSQVGCAVSKCSPL</sequence>
<dbReference type="Pfam" id="PF00188">
    <property type="entry name" value="CAP"/>
    <property type="match status" value="1"/>
</dbReference>
<dbReference type="AlphaFoldDB" id="A0A194S9R8"/>
<dbReference type="STRING" id="578459.A0A194S9R8"/>
<dbReference type="SUPFAM" id="SSF55797">
    <property type="entry name" value="PR-1-like"/>
    <property type="match status" value="1"/>
</dbReference>
<dbReference type="SMART" id="SM00198">
    <property type="entry name" value="SCP"/>
    <property type="match status" value="1"/>
</dbReference>
<dbReference type="InterPro" id="IPR002413">
    <property type="entry name" value="V5_allergen-like"/>
</dbReference>
<organism evidence="2 3">
    <name type="scientific">Rhodotorula graminis (strain WP1)</name>
    <dbReference type="NCBI Taxonomy" id="578459"/>
    <lineage>
        <taxon>Eukaryota</taxon>
        <taxon>Fungi</taxon>
        <taxon>Dikarya</taxon>
        <taxon>Basidiomycota</taxon>
        <taxon>Pucciniomycotina</taxon>
        <taxon>Microbotryomycetes</taxon>
        <taxon>Sporidiobolales</taxon>
        <taxon>Sporidiobolaceae</taxon>
        <taxon>Rhodotorula</taxon>
    </lineage>
</organism>
<dbReference type="RefSeq" id="XP_018273522.1">
    <property type="nucleotide sequence ID" value="XM_018415539.1"/>
</dbReference>
<dbReference type="OrthoDB" id="337038at2759"/>
<dbReference type="PRINTS" id="PR00837">
    <property type="entry name" value="V5TPXLIKE"/>
</dbReference>